<evidence type="ECO:0000256" key="1">
    <source>
        <dbReference type="SAM" id="Coils"/>
    </source>
</evidence>
<dbReference type="Proteomes" id="UP000578252">
    <property type="component" value="Unassembled WGS sequence"/>
</dbReference>
<gene>
    <name evidence="3" type="ORF">HHJ78_09605</name>
</gene>
<evidence type="ECO:0000313" key="3">
    <source>
        <dbReference type="EMBL" id="NMW65757.1"/>
    </source>
</evidence>
<protein>
    <submittedName>
        <fullName evidence="3">Cell wall-binding repeat-containing protein</fullName>
    </submittedName>
</protein>
<feature type="coiled-coil region" evidence="1">
    <location>
        <begin position="362"/>
        <end position="432"/>
    </location>
</feature>
<proteinExistence type="predicted"/>
<dbReference type="PANTHER" id="PTHR30032:SF1">
    <property type="entry name" value="N-ACETYLMURAMOYL-L-ALANINE AMIDASE LYTC"/>
    <property type="match status" value="1"/>
</dbReference>
<feature type="signal peptide" evidence="2">
    <location>
        <begin position="1"/>
        <end position="25"/>
    </location>
</feature>
<reference evidence="3 4" key="1">
    <citation type="submission" date="2020-04" db="EMBL/GenBank/DDBJ databases">
        <title>Antimicrobial susceptibility and clonality of vaginal-derived multi-drug resistant Mobiluncus isolates in China.</title>
        <authorList>
            <person name="Zhang X."/>
        </authorList>
    </citation>
    <scope>NUCLEOTIDE SEQUENCE [LARGE SCALE GENOMIC DNA]</scope>
    <source>
        <strain evidence="3 4">13</strain>
    </source>
</reference>
<sequence length="609" mass="63217">MRKEFLTLGATLAVTALVAPATAVAASTADRLAGTDRYDTAIQIADEFKTSDVVYLARGDNQADAVAGGKLKNGPLLLVNEGSRTRQAVAAEVKKLKAKHVVVLGGVGAVSDDTVKAVAGNADILRISGANRFETAVEISKALTNSQTAAKVYLANGMTLVDALAGGTIPDNAPILLTDGSGSLPSSTVAEIKRLKPTEIVALGGARAVKTDELNAASRVNGSGGGLSQDAAVKKVTADLAKELREADMQLKGWFTVAKDVNLNQFMDSGCVAAVGGKDDKEKAEKKAALKAAIEMTYPRVMPSEVNEECDKRIFQVDGATSDGSLVEAKAKAQMLATVDGHGVATFMGLEKSVQMAEEDVKKTVEAAKTEAAKKAEEAKQAKEKAKKALDAAKEKAKKATGKAKKAAANAFKKAEEAYDKAKKDAEDAETEAKKAQPDTKKEKEAADSAILKAGIALSLEKAKNTYREVNDAFKDIKGDKTSDKVKQLIQAAMGGGGAKTSRIAGNDRYQTALEIAKTAFPSGGNAKAVYVANGTASADATVAGFIDNKAELAGPVLLVKADTVPAEVEAYLKAARQANSALEGKFKALGGAMVVSDSVVDTVKGLLK</sequence>
<dbReference type="PANTHER" id="PTHR30032">
    <property type="entry name" value="N-ACETYLMURAMOYL-L-ALANINE AMIDASE-RELATED"/>
    <property type="match status" value="1"/>
</dbReference>
<evidence type="ECO:0000256" key="2">
    <source>
        <dbReference type="SAM" id="SignalP"/>
    </source>
</evidence>
<accession>A0A7Y0U2R8</accession>
<keyword evidence="1" id="KW-0175">Coiled coil</keyword>
<dbReference type="Gene3D" id="3.40.50.12090">
    <property type="match status" value="1"/>
</dbReference>
<feature type="chain" id="PRO_5030810849" evidence="2">
    <location>
        <begin position="26"/>
        <end position="609"/>
    </location>
</feature>
<dbReference type="EMBL" id="JABCUR010000009">
    <property type="protein sequence ID" value="NMW65757.1"/>
    <property type="molecule type" value="Genomic_DNA"/>
</dbReference>
<comment type="caution">
    <text evidence="3">The sequence shown here is derived from an EMBL/GenBank/DDBJ whole genome shotgun (WGS) entry which is preliminary data.</text>
</comment>
<organism evidence="3 4">
    <name type="scientific">Mobiluncus mulieris</name>
    <dbReference type="NCBI Taxonomy" id="2052"/>
    <lineage>
        <taxon>Bacteria</taxon>
        <taxon>Bacillati</taxon>
        <taxon>Actinomycetota</taxon>
        <taxon>Actinomycetes</taxon>
        <taxon>Actinomycetales</taxon>
        <taxon>Actinomycetaceae</taxon>
        <taxon>Mobiluncus</taxon>
    </lineage>
</organism>
<dbReference type="Pfam" id="PF04122">
    <property type="entry name" value="CW_binding_2"/>
    <property type="match status" value="3"/>
</dbReference>
<dbReference type="InterPro" id="IPR007253">
    <property type="entry name" value="Cell_wall-bd_2"/>
</dbReference>
<evidence type="ECO:0000313" key="4">
    <source>
        <dbReference type="Proteomes" id="UP000578252"/>
    </source>
</evidence>
<dbReference type="InterPro" id="IPR051922">
    <property type="entry name" value="Bact_Sporulation_Assoc"/>
</dbReference>
<dbReference type="AlphaFoldDB" id="A0A7Y0U2R8"/>
<name>A0A7Y0U2R8_9ACTO</name>
<keyword evidence="2" id="KW-0732">Signal</keyword>
<dbReference type="RefSeq" id="WP_169772329.1">
    <property type="nucleotide sequence ID" value="NZ_JABCUR010000009.1"/>
</dbReference>